<evidence type="ECO:0000256" key="10">
    <source>
        <dbReference type="ARBA" id="ARBA00022741"/>
    </source>
</evidence>
<keyword evidence="6" id="KW-0285">Flavoprotein</keyword>
<comment type="caution">
    <text evidence="18">The sequence shown here is derived from an EMBL/GenBank/DDBJ whole genome shotgun (WGS) entry which is preliminary data.</text>
</comment>
<dbReference type="PANTHER" id="PTHR41523">
    <property type="entry name" value="TWO-COMPONENT SYSTEM SENSOR PROTEIN"/>
    <property type="match status" value="1"/>
</dbReference>
<keyword evidence="12" id="KW-0067">ATP-binding</keyword>
<feature type="domain" description="PAC" evidence="17">
    <location>
        <begin position="527"/>
        <end position="579"/>
    </location>
</feature>
<dbReference type="InterPro" id="IPR003018">
    <property type="entry name" value="GAF"/>
</dbReference>
<keyword evidence="9" id="KW-0677">Repeat</keyword>
<dbReference type="Pfam" id="PF08447">
    <property type="entry name" value="PAS_3"/>
    <property type="match status" value="1"/>
</dbReference>
<dbReference type="GO" id="GO:0004673">
    <property type="term" value="F:protein histidine kinase activity"/>
    <property type="evidence" value="ECO:0007669"/>
    <property type="project" value="UniProtKB-EC"/>
</dbReference>
<dbReference type="SUPFAM" id="SSF55785">
    <property type="entry name" value="PYP-like sensor domain (PAS domain)"/>
    <property type="match status" value="3"/>
</dbReference>
<evidence type="ECO:0000313" key="19">
    <source>
        <dbReference type="Proteomes" id="UP000274661"/>
    </source>
</evidence>
<reference evidence="18 19" key="1">
    <citation type="submission" date="2018-12" db="EMBL/GenBank/DDBJ databases">
        <title>Sphingomonas sp. HMF7854 Genome sequencing and assembly.</title>
        <authorList>
            <person name="Cha I."/>
            <person name="Kang H."/>
            <person name="Kim H."/>
            <person name="Kang J."/>
            <person name="Joh K."/>
        </authorList>
    </citation>
    <scope>NUCLEOTIDE SEQUENCE [LARGE SCALE GENOMIC DNA]</scope>
    <source>
        <strain evidence="18 19">HMF7854</strain>
    </source>
</reference>
<evidence type="ECO:0000256" key="7">
    <source>
        <dbReference type="ARBA" id="ARBA00022643"/>
    </source>
</evidence>
<evidence type="ECO:0000256" key="12">
    <source>
        <dbReference type="ARBA" id="ARBA00022840"/>
    </source>
</evidence>
<dbReference type="InterPro" id="IPR036890">
    <property type="entry name" value="HATPase_C_sf"/>
</dbReference>
<name>A0A429V7U5_9SPHN</name>
<keyword evidence="19" id="KW-1185">Reference proteome</keyword>
<dbReference type="SUPFAM" id="SSF55781">
    <property type="entry name" value="GAF domain-like"/>
    <property type="match status" value="1"/>
</dbReference>
<feature type="domain" description="PAS" evidence="16">
    <location>
        <begin position="452"/>
        <end position="525"/>
    </location>
</feature>
<dbReference type="InterPro" id="IPR013655">
    <property type="entry name" value="PAS_fold_3"/>
</dbReference>
<evidence type="ECO:0000256" key="1">
    <source>
        <dbReference type="ARBA" id="ARBA00000085"/>
    </source>
</evidence>
<dbReference type="PANTHER" id="PTHR41523:SF8">
    <property type="entry name" value="ETHYLENE RESPONSE SENSOR PROTEIN"/>
    <property type="match status" value="1"/>
</dbReference>
<dbReference type="NCBIfam" id="TIGR00229">
    <property type="entry name" value="sensory_box"/>
    <property type="match status" value="2"/>
</dbReference>
<evidence type="ECO:0000256" key="5">
    <source>
        <dbReference type="ARBA" id="ARBA00022606"/>
    </source>
</evidence>
<evidence type="ECO:0000256" key="11">
    <source>
        <dbReference type="ARBA" id="ARBA00022777"/>
    </source>
</evidence>
<dbReference type="Gene3D" id="3.40.50.2300">
    <property type="match status" value="1"/>
</dbReference>
<dbReference type="Gene3D" id="3.30.450.40">
    <property type="match status" value="1"/>
</dbReference>
<dbReference type="PROSITE" id="PS50113">
    <property type="entry name" value="PAC"/>
    <property type="match status" value="1"/>
</dbReference>
<keyword evidence="15" id="KW-0675">Receptor</keyword>
<evidence type="ECO:0000256" key="6">
    <source>
        <dbReference type="ARBA" id="ARBA00022630"/>
    </source>
</evidence>
<dbReference type="InterPro" id="IPR001610">
    <property type="entry name" value="PAC"/>
</dbReference>
<dbReference type="InterPro" id="IPR029016">
    <property type="entry name" value="GAF-like_dom_sf"/>
</dbReference>
<evidence type="ECO:0000256" key="8">
    <source>
        <dbReference type="ARBA" id="ARBA00022679"/>
    </source>
</evidence>
<evidence type="ECO:0000256" key="9">
    <source>
        <dbReference type="ARBA" id="ARBA00022737"/>
    </source>
</evidence>
<evidence type="ECO:0000259" key="17">
    <source>
        <dbReference type="PROSITE" id="PS50113"/>
    </source>
</evidence>
<keyword evidence="13" id="KW-0157">Chromophore</keyword>
<dbReference type="InterPro" id="IPR011102">
    <property type="entry name" value="Sig_transdc_His_kinase_HWE"/>
</dbReference>
<dbReference type="EC" id="2.7.13.3" evidence="2"/>
<dbReference type="RefSeq" id="WP_126717850.1">
    <property type="nucleotide sequence ID" value="NZ_RWJF01000001.1"/>
</dbReference>
<dbReference type="SMART" id="SM00091">
    <property type="entry name" value="PAS"/>
    <property type="match status" value="3"/>
</dbReference>
<keyword evidence="10" id="KW-0547">Nucleotide-binding</keyword>
<organism evidence="18 19">
    <name type="scientific">Sphingomonas ginkgonis</name>
    <dbReference type="NCBI Taxonomy" id="2315330"/>
    <lineage>
        <taxon>Bacteria</taxon>
        <taxon>Pseudomonadati</taxon>
        <taxon>Pseudomonadota</taxon>
        <taxon>Alphaproteobacteria</taxon>
        <taxon>Sphingomonadales</taxon>
        <taxon>Sphingomonadaceae</taxon>
        <taxon>Sphingomonas</taxon>
    </lineage>
</organism>
<dbReference type="Pfam" id="PF01590">
    <property type="entry name" value="GAF"/>
    <property type="match status" value="1"/>
</dbReference>
<keyword evidence="11" id="KW-0418">Kinase</keyword>
<evidence type="ECO:0000256" key="3">
    <source>
        <dbReference type="ARBA" id="ARBA00022543"/>
    </source>
</evidence>
<dbReference type="SMART" id="SM00911">
    <property type="entry name" value="HWE_HK"/>
    <property type="match status" value="1"/>
</dbReference>
<dbReference type="InterPro" id="IPR035965">
    <property type="entry name" value="PAS-like_dom_sf"/>
</dbReference>
<evidence type="ECO:0000256" key="13">
    <source>
        <dbReference type="ARBA" id="ARBA00022991"/>
    </source>
</evidence>
<evidence type="ECO:0000256" key="2">
    <source>
        <dbReference type="ARBA" id="ARBA00012438"/>
    </source>
</evidence>
<keyword evidence="14" id="KW-0843">Virulence</keyword>
<comment type="catalytic activity">
    <reaction evidence="1">
        <text>ATP + protein L-histidine = ADP + protein N-phospho-L-histidine.</text>
        <dbReference type="EC" id="2.7.13.3"/>
    </reaction>
</comment>
<keyword evidence="5" id="KW-0716">Sensory transduction</keyword>
<dbReference type="OrthoDB" id="9760752at2"/>
<dbReference type="GO" id="GO:0005524">
    <property type="term" value="F:ATP binding"/>
    <property type="evidence" value="ECO:0007669"/>
    <property type="project" value="UniProtKB-KW"/>
</dbReference>
<sequence length="915" mass="98875">MGARDPSWPAGGGMAERIARFDWASGPLGAVPGWAPELRAVVDLMLASLPIASVVVGAERVLLYNDAAAALYGAFHPDALGQPIGATFGPEYARVAPAYDRVFAGESVHLPAQSLDTARRGVEEVFDAYLTPIRDGSGRVIAAHMLGFEVGTKLRAEQALRESEDRTAFLLALSDALRPLRSAAEIEETAARLLGQKLRVARVNYGRIERSEVVIERGYHANGSPVGRRIPLRLFGRRLSEQLSAGRVDVVDDTLAEPALDPEQRDAYRAFEARAHVGVPLVKGGRLVATLCAIDDRPRDWTPAEVLLIEQVAERTWGAIGQIRAEAALRESMGRYERLFEHASDAIWVAEQSGRFLEVNPAALRLLGYSPEEHRQRFACDLVRPEQRPRLFSLLGELADGQQVTETFDVLRSDGSWIPLEISSSFTSEGLWQAIGRDVTERTRAEQALRASEERFRQFGEASSNVLWIRDAASLEMEYVSPAFEQVYRRPCHEVMGDVRRWAALVVPEDRAPALERLEQVRRGQPVVYDFRVRRADGAFRWISHADFPLFDAKGRVERIGGIATDVTDARQLAQHQSILLAELQHRVRNILAMVASLTARTAESARSVDHYAELIAGRLMALSRTQTLLTRSPGSGVAVRALVEEEVAAQAHSPDQYRLDGPDLTVPPKSGEVLALAVHELATNALKHGALAVPEGRLRVAWTVEEDAAGPRFRLRWNETRPALADWTPPARRGFGTELIERRVLYELGGEGRLTIGEHGAEAVISFPLTARPSLLETGAPNPPAVSGGSLDTSGEPDLAGTPVLVVADDRLLASDLAHALADAGAAVLGPFGAAEEASAAIAARVPGAAVLAPRAGASPCPALAARLRSAGIVPLLVGAEEPRAVVRAVALTLAAQAPNENGEAEASPSNVAV</sequence>
<dbReference type="PROSITE" id="PS50112">
    <property type="entry name" value="PAS"/>
    <property type="match status" value="2"/>
</dbReference>
<keyword evidence="4" id="KW-0597">Phosphoprotein</keyword>
<evidence type="ECO:0000256" key="15">
    <source>
        <dbReference type="ARBA" id="ARBA00023170"/>
    </source>
</evidence>
<dbReference type="SMART" id="SM00065">
    <property type="entry name" value="GAF"/>
    <property type="match status" value="1"/>
</dbReference>
<evidence type="ECO:0000256" key="4">
    <source>
        <dbReference type="ARBA" id="ARBA00022553"/>
    </source>
</evidence>
<keyword evidence="8" id="KW-0808">Transferase</keyword>
<keyword evidence="3" id="KW-0600">Photoreceptor protein</keyword>
<dbReference type="Pfam" id="PF07536">
    <property type="entry name" value="HWE_HK"/>
    <property type="match status" value="1"/>
</dbReference>
<dbReference type="CDD" id="cd00130">
    <property type="entry name" value="PAS"/>
    <property type="match status" value="2"/>
</dbReference>
<dbReference type="Pfam" id="PF08448">
    <property type="entry name" value="PAS_4"/>
    <property type="match status" value="2"/>
</dbReference>
<dbReference type="Gene3D" id="3.30.565.10">
    <property type="entry name" value="Histidine kinase-like ATPase, C-terminal domain"/>
    <property type="match status" value="1"/>
</dbReference>
<dbReference type="AlphaFoldDB" id="A0A429V7U5"/>
<dbReference type="SMART" id="SM00086">
    <property type="entry name" value="PAC"/>
    <property type="match status" value="2"/>
</dbReference>
<dbReference type="Proteomes" id="UP000274661">
    <property type="component" value="Unassembled WGS sequence"/>
</dbReference>
<dbReference type="InterPro" id="IPR000014">
    <property type="entry name" value="PAS"/>
</dbReference>
<dbReference type="InterPro" id="IPR013656">
    <property type="entry name" value="PAS_4"/>
</dbReference>
<dbReference type="Gene3D" id="3.30.450.20">
    <property type="entry name" value="PAS domain"/>
    <property type="match status" value="3"/>
</dbReference>
<feature type="domain" description="PAS" evidence="16">
    <location>
        <begin position="332"/>
        <end position="402"/>
    </location>
</feature>
<protein>
    <recommendedName>
        <fullName evidence="2">histidine kinase</fullName>
        <ecNumber evidence="2">2.7.13.3</ecNumber>
    </recommendedName>
</protein>
<evidence type="ECO:0000259" key="16">
    <source>
        <dbReference type="PROSITE" id="PS50112"/>
    </source>
</evidence>
<evidence type="ECO:0000256" key="14">
    <source>
        <dbReference type="ARBA" id="ARBA00023026"/>
    </source>
</evidence>
<accession>A0A429V7U5</accession>
<dbReference type="GO" id="GO:0009881">
    <property type="term" value="F:photoreceptor activity"/>
    <property type="evidence" value="ECO:0007669"/>
    <property type="project" value="UniProtKB-KW"/>
</dbReference>
<dbReference type="InterPro" id="IPR000700">
    <property type="entry name" value="PAS-assoc_C"/>
</dbReference>
<keyword evidence="7" id="KW-0288">FMN</keyword>
<gene>
    <name evidence="18" type="ORF">HMF7854_03610</name>
</gene>
<dbReference type="EMBL" id="RWJF01000001">
    <property type="protein sequence ID" value="RST30015.1"/>
    <property type="molecule type" value="Genomic_DNA"/>
</dbReference>
<evidence type="ECO:0000313" key="18">
    <source>
        <dbReference type="EMBL" id="RST30015.1"/>
    </source>
</evidence>
<proteinExistence type="predicted"/>